<name>A0ABN8ZGP7_RANTA</name>
<dbReference type="EMBL" id="OX459969">
    <property type="protein sequence ID" value="CAI9172914.1"/>
    <property type="molecule type" value="Genomic_DNA"/>
</dbReference>
<keyword evidence="2" id="KW-1185">Reference proteome</keyword>
<dbReference type="Proteomes" id="UP001176941">
    <property type="component" value="Chromosome 33"/>
</dbReference>
<protein>
    <submittedName>
        <fullName evidence="1">Uncharacterized protein</fullName>
    </submittedName>
</protein>
<evidence type="ECO:0000313" key="2">
    <source>
        <dbReference type="Proteomes" id="UP001176941"/>
    </source>
</evidence>
<proteinExistence type="predicted"/>
<organism evidence="1 2">
    <name type="scientific">Rangifer tarandus platyrhynchus</name>
    <name type="common">Svalbard reindeer</name>
    <dbReference type="NCBI Taxonomy" id="3082113"/>
    <lineage>
        <taxon>Eukaryota</taxon>
        <taxon>Metazoa</taxon>
        <taxon>Chordata</taxon>
        <taxon>Craniata</taxon>
        <taxon>Vertebrata</taxon>
        <taxon>Euteleostomi</taxon>
        <taxon>Mammalia</taxon>
        <taxon>Eutheria</taxon>
        <taxon>Laurasiatheria</taxon>
        <taxon>Artiodactyla</taxon>
        <taxon>Ruminantia</taxon>
        <taxon>Pecora</taxon>
        <taxon>Cervidae</taxon>
        <taxon>Odocoileinae</taxon>
        <taxon>Rangifer</taxon>
    </lineage>
</organism>
<gene>
    <name evidence="1" type="ORF">MRATA1EN1_LOCUS21876</name>
</gene>
<evidence type="ECO:0000313" key="1">
    <source>
        <dbReference type="EMBL" id="CAI9172914.1"/>
    </source>
</evidence>
<reference evidence="1" key="1">
    <citation type="submission" date="2023-04" db="EMBL/GenBank/DDBJ databases">
        <authorList>
            <consortium name="ELIXIR-Norway"/>
        </authorList>
    </citation>
    <scope>NUCLEOTIDE SEQUENCE [LARGE SCALE GENOMIC DNA]</scope>
</reference>
<accession>A0ABN8ZGP7</accession>
<sequence length="83" mass="8929">MRRPRVTSCSGLTHLSHDTCSRHFASATSQWHRGAKGLASFLLEGTSKLLLIKVIHQGATVPFLEALLPGPTRGSLPPKTRAA</sequence>